<accession>A0ABQ4ZL22</accession>
<evidence type="ECO:0000313" key="3">
    <source>
        <dbReference type="Proteomes" id="UP001151760"/>
    </source>
</evidence>
<gene>
    <name evidence="2" type="ORF">Tco_0772219</name>
</gene>
<name>A0ABQ4ZL22_9ASTR</name>
<evidence type="ECO:0000256" key="1">
    <source>
        <dbReference type="SAM" id="MobiDB-lite"/>
    </source>
</evidence>
<dbReference type="EMBL" id="BQNB010011361">
    <property type="protein sequence ID" value="GJS89583.1"/>
    <property type="molecule type" value="Genomic_DNA"/>
</dbReference>
<evidence type="ECO:0000313" key="2">
    <source>
        <dbReference type="EMBL" id="GJS89583.1"/>
    </source>
</evidence>
<feature type="region of interest" description="Disordered" evidence="1">
    <location>
        <begin position="70"/>
        <end position="89"/>
    </location>
</feature>
<reference evidence="2" key="2">
    <citation type="submission" date="2022-01" db="EMBL/GenBank/DDBJ databases">
        <authorList>
            <person name="Yamashiro T."/>
            <person name="Shiraishi A."/>
            <person name="Satake H."/>
            <person name="Nakayama K."/>
        </authorList>
    </citation>
    <scope>NUCLEOTIDE SEQUENCE</scope>
</reference>
<keyword evidence="3" id="KW-1185">Reference proteome</keyword>
<proteinExistence type="predicted"/>
<protein>
    <submittedName>
        <fullName evidence="2">Uncharacterized protein</fullName>
    </submittedName>
</protein>
<sequence>MLQSLKYSIFQNSKEYFVGVQTTLFKEVKVMEEIFDQMNNEVDKNTVDKQYAEIEKKNLLIENENLDVNASTEASGSKPRSNTKKNRILPAKKENKKEVEVHLRTNKSVWTKVNRIDSSISSKRVVINSNSESVCKICDKCLNSANHEMCVVNILSSVNATPTVKRILNKGKHIWQPKGKLTDNRLYKTKRVWKATGKLFTDIGYQWRPTGKKFALGEMCHLTKLSVKCRTGHALVSGLRLFKTYDGESFKAHEFCGKVHRVSQIRE</sequence>
<feature type="compositionally biased region" description="Polar residues" evidence="1">
    <location>
        <begin position="70"/>
        <end position="80"/>
    </location>
</feature>
<organism evidence="2 3">
    <name type="scientific">Tanacetum coccineum</name>
    <dbReference type="NCBI Taxonomy" id="301880"/>
    <lineage>
        <taxon>Eukaryota</taxon>
        <taxon>Viridiplantae</taxon>
        <taxon>Streptophyta</taxon>
        <taxon>Embryophyta</taxon>
        <taxon>Tracheophyta</taxon>
        <taxon>Spermatophyta</taxon>
        <taxon>Magnoliopsida</taxon>
        <taxon>eudicotyledons</taxon>
        <taxon>Gunneridae</taxon>
        <taxon>Pentapetalae</taxon>
        <taxon>asterids</taxon>
        <taxon>campanulids</taxon>
        <taxon>Asterales</taxon>
        <taxon>Asteraceae</taxon>
        <taxon>Asteroideae</taxon>
        <taxon>Anthemideae</taxon>
        <taxon>Anthemidinae</taxon>
        <taxon>Tanacetum</taxon>
    </lineage>
</organism>
<dbReference type="Proteomes" id="UP001151760">
    <property type="component" value="Unassembled WGS sequence"/>
</dbReference>
<reference evidence="2" key="1">
    <citation type="journal article" date="2022" name="Int. J. Mol. Sci.">
        <title>Draft Genome of Tanacetum Coccineum: Genomic Comparison of Closely Related Tanacetum-Family Plants.</title>
        <authorList>
            <person name="Yamashiro T."/>
            <person name="Shiraishi A."/>
            <person name="Nakayama K."/>
            <person name="Satake H."/>
        </authorList>
    </citation>
    <scope>NUCLEOTIDE SEQUENCE</scope>
</reference>
<comment type="caution">
    <text evidence="2">The sequence shown here is derived from an EMBL/GenBank/DDBJ whole genome shotgun (WGS) entry which is preliminary data.</text>
</comment>